<proteinExistence type="predicted"/>
<dbReference type="AlphaFoldDB" id="A0A0P1BNX9"/>
<feature type="DNA-binding region" description="Homeobox" evidence="1">
    <location>
        <begin position="76"/>
        <end position="144"/>
    </location>
</feature>
<feature type="region of interest" description="Disordered" evidence="3">
    <location>
        <begin position="1"/>
        <end position="35"/>
    </location>
</feature>
<dbReference type="InterPro" id="IPR001356">
    <property type="entry name" value="HD"/>
</dbReference>
<sequence length="471" mass="51257">MKLNTVGPAADDPAGSYARSSKWASTPSPSTMPHDPAYRFPWPTLGEARSVSPEPVGAWADVEARFPFLREDDGVHRRPRKLLTARQSAVLHKILERTYFPSTEERIAVARELHLSPRKVQVFFQNKVVQVFFQNKRQKHRRQGVSGGVGEAGGVKFPGQLSPSGDHHRSAGPEARRRIGVAHRPSHSLPEGAKFYQGMEGHASCYGNEDSGAVRSAAEPMIKCASSGYPLSQNGFSADEHHLRSHRLAAQDYSCQSAYEAGSAAGLPYANRAEVRSHAAPMLPDPQSDRPAALLPVHRTGRSNSTRTRPPHSGSSASSRFSFPLGPTATPASSTFPYVVPNKAALRLTRSETWFTFSCGPKGPYDSHYRQGFESQNAGAEEAPAMPAFWSQKRIGVATLAENFDRMTASATQPGDEEESLHSTRCDDHPRSALHPRCLADHGEAQSGVDSRPSSDSKSALRLPRIAELGL</sequence>
<dbReference type="EMBL" id="CCYA01000275">
    <property type="protein sequence ID" value="CEH18540.1"/>
    <property type="molecule type" value="Genomic_DNA"/>
</dbReference>
<feature type="region of interest" description="Disordered" evidence="3">
    <location>
        <begin position="300"/>
        <end position="326"/>
    </location>
</feature>
<dbReference type="STRING" id="401625.A0A0P1BNX9"/>
<feature type="compositionally biased region" description="Polar residues" evidence="3">
    <location>
        <begin position="448"/>
        <end position="458"/>
    </location>
</feature>
<dbReference type="PROSITE" id="PS50071">
    <property type="entry name" value="HOMEOBOX_2"/>
    <property type="match status" value="1"/>
</dbReference>
<keyword evidence="6" id="KW-1185">Reference proteome</keyword>
<feature type="compositionally biased region" description="Polar residues" evidence="3">
    <location>
        <begin position="18"/>
        <end position="31"/>
    </location>
</feature>
<evidence type="ECO:0000313" key="6">
    <source>
        <dbReference type="Proteomes" id="UP000054845"/>
    </source>
</evidence>
<dbReference type="CDD" id="cd00086">
    <property type="entry name" value="homeodomain"/>
    <property type="match status" value="1"/>
</dbReference>
<dbReference type="SMART" id="SM00389">
    <property type="entry name" value="HOX"/>
    <property type="match status" value="1"/>
</dbReference>
<evidence type="ECO:0000313" key="5">
    <source>
        <dbReference type="EMBL" id="CEH18540.1"/>
    </source>
</evidence>
<organism evidence="5 6">
    <name type="scientific">Ceraceosorus bombacis</name>
    <dbReference type="NCBI Taxonomy" id="401625"/>
    <lineage>
        <taxon>Eukaryota</taxon>
        <taxon>Fungi</taxon>
        <taxon>Dikarya</taxon>
        <taxon>Basidiomycota</taxon>
        <taxon>Ustilaginomycotina</taxon>
        <taxon>Exobasidiomycetes</taxon>
        <taxon>Ceraceosorales</taxon>
        <taxon>Ceraceosoraceae</taxon>
        <taxon>Ceraceosorus</taxon>
    </lineage>
</organism>
<dbReference type="GO" id="GO:0003677">
    <property type="term" value="F:DNA binding"/>
    <property type="evidence" value="ECO:0007669"/>
    <property type="project" value="UniProtKB-UniRule"/>
</dbReference>
<dbReference type="InterPro" id="IPR009057">
    <property type="entry name" value="Homeodomain-like_sf"/>
</dbReference>
<dbReference type="GO" id="GO:0005634">
    <property type="term" value="C:nucleus"/>
    <property type="evidence" value="ECO:0007669"/>
    <property type="project" value="UniProtKB-SubCell"/>
</dbReference>
<feature type="region of interest" description="Disordered" evidence="3">
    <location>
        <begin position="142"/>
        <end position="174"/>
    </location>
</feature>
<dbReference type="SUPFAM" id="SSF46689">
    <property type="entry name" value="Homeodomain-like"/>
    <property type="match status" value="1"/>
</dbReference>
<feature type="compositionally biased region" description="Basic and acidic residues" evidence="3">
    <location>
        <begin position="420"/>
        <end position="431"/>
    </location>
</feature>
<feature type="region of interest" description="Disordered" evidence="3">
    <location>
        <begin position="409"/>
        <end position="471"/>
    </location>
</feature>
<keyword evidence="1 2" id="KW-0371">Homeobox</keyword>
<reference evidence="5 6" key="1">
    <citation type="submission" date="2014-09" db="EMBL/GenBank/DDBJ databases">
        <authorList>
            <person name="Magalhaes I.L.F."/>
            <person name="Oliveira U."/>
            <person name="Santos F.R."/>
            <person name="Vidigal T.H.D.A."/>
            <person name="Brescovit A.D."/>
            <person name="Santos A.J."/>
        </authorList>
    </citation>
    <scope>NUCLEOTIDE SEQUENCE [LARGE SCALE GENOMIC DNA]</scope>
</reference>
<dbReference type="Gene3D" id="1.10.10.60">
    <property type="entry name" value="Homeodomain-like"/>
    <property type="match status" value="1"/>
</dbReference>
<accession>A0A0P1BNX9</accession>
<name>A0A0P1BNX9_9BASI</name>
<feature type="compositionally biased region" description="Low complexity" evidence="3">
    <location>
        <begin position="313"/>
        <end position="322"/>
    </location>
</feature>
<keyword evidence="1 2" id="KW-0539">Nucleus</keyword>
<dbReference type="Pfam" id="PF00046">
    <property type="entry name" value="Homeodomain"/>
    <property type="match status" value="1"/>
</dbReference>
<feature type="domain" description="Homeobox" evidence="4">
    <location>
        <begin position="74"/>
        <end position="143"/>
    </location>
</feature>
<evidence type="ECO:0000259" key="4">
    <source>
        <dbReference type="PROSITE" id="PS50071"/>
    </source>
</evidence>
<feature type="compositionally biased region" description="Basic and acidic residues" evidence="3">
    <location>
        <begin position="165"/>
        <end position="174"/>
    </location>
</feature>
<comment type="subcellular location">
    <subcellularLocation>
        <location evidence="1 2">Nucleus</location>
    </subcellularLocation>
</comment>
<evidence type="ECO:0000256" key="1">
    <source>
        <dbReference type="PROSITE-ProRule" id="PRU00108"/>
    </source>
</evidence>
<keyword evidence="1 2" id="KW-0238">DNA-binding</keyword>
<protein>
    <submittedName>
        <fullName evidence="5">SILENCED MATING-TYPE PROTEIN A1</fullName>
    </submittedName>
</protein>
<evidence type="ECO:0000256" key="3">
    <source>
        <dbReference type="SAM" id="MobiDB-lite"/>
    </source>
</evidence>
<dbReference type="Proteomes" id="UP000054845">
    <property type="component" value="Unassembled WGS sequence"/>
</dbReference>
<evidence type="ECO:0000256" key="2">
    <source>
        <dbReference type="RuleBase" id="RU000682"/>
    </source>
</evidence>
<dbReference type="OrthoDB" id="6159439at2759"/>